<accession>A0A1R1PVI1</accession>
<protein>
    <submittedName>
        <fullName evidence="2">Uncharacterized protein</fullName>
    </submittedName>
</protein>
<dbReference type="AlphaFoldDB" id="A0A1R1PVI1"/>
<dbReference type="Proteomes" id="UP000188320">
    <property type="component" value="Unassembled WGS sequence"/>
</dbReference>
<keyword evidence="3" id="KW-1185">Reference proteome</keyword>
<sequence>MLAESWLQKHFEVRGDRAHHFGAFRNQNAYLASVDANRPAKHDWETENENYRNINSLLPSAKPSTFFNSFHTFHNFNESNSGGGGIGVGNNPDLFLFSDLPPLFDASNLYSLAPINYSAINSTSTPNLASNSTTNINLTTNTNANTNTNVNTNANTNTIPNTNSNSNTNSNPNTNNISVPSSNYSQNIPPTNPIASAAAIPGRNFVETSSHTDLFGLNTSHPTNSSYSNPTPLFTTKNTTVADQFYHQSINNKQLNVSTNSAATPASTSLHLLGSYLDSSTSVTNRTNSANATNTATITAATTATFTVGSAKTTPLTSHLPLVNPTSTSISSTHNLSHNTATTSFNNAHTNVINNTDMFDLSQKPKVHTTSSTPIIASATTIINDPKSLGNMNNLGNNTSAFPARSTFEHYKKKYPLFSIKTSKLDTSK</sequence>
<name>A0A1R1PVI1_ZANCU</name>
<dbReference type="EMBL" id="LSSK01000126">
    <property type="protein sequence ID" value="OMH84958.1"/>
    <property type="molecule type" value="Genomic_DNA"/>
</dbReference>
<evidence type="ECO:0000256" key="1">
    <source>
        <dbReference type="SAM" id="MobiDB-lite"/>
    </source>
</evidence>
<gene>
    <name evidence="2" type="ORF">AX774_g1509</name>
</gene>
<proteinExistence type="predicted"/>
<evidence type="ECO:0000313" key="3">
    <source>
        <dbReference type="Proteomes" id="UP000188320"/>
    </source>
</evidence>
<evidence type="ECO:0000313" key="2">
    <source>
        <dbReference type="EMBL" id="OMH84958.1"/>
    </source>
</evidence>
<reference evidence="3" key="1">
    <citation type="submission" date="2017-01" db="EMBL/GenBank/DDBJ databases">
        <authorList>
            <person name="Wang Y."/>
            <person name="White M."/>
            <person name="Kvist S."/>
            <person name="Moncalvo J.-M."/>
        </authorList>
    </citation>
    <scope>NUCLEOTIDE SEQUENCE [LARGE SCALE GENOMIC DNA]</scope>
    <source>
        <strain evidence="3">COL-18-3</strain>
    </source>
</reference>
<feature type="region of interest" description="Disordered" evidence="1">
    <location>
        <begin position="143"/>
        <end position="182"/>
    </location>
</feature>
<comment type="caution">
    <text evidence="2">The sequence shown here is derived from an EMBL/GenBank/DDBJ whole genome shotgun (WGS) entry which is preliminary data.</text>
</comment>
<dbReference type="Gene3D" id="3.40.5.100">
    <property type="match status" value="1"/>
</dbReference>
<dbReference type="OrthoDB" id="8300214at2759"/>
<organism evidence="2 3">
    <name type="scientific">Zancudomyces culisetae</name>
    <name type="common">Gut fungus</name>
    <name type="synonym">Smittium culisetae</name>
    <dbReference type="NCBI Taxonomy" id="1213189"/>
    <lineage>
        <taxon>Eukaryota</taxon>
        <taxon>Fungi</taxon>
        <taxon>Fungi incertae sedis</taxon>
        <taxon>Zoopagomycota</taxon>
        <taxon>Kickxellomycotina</taxon>
        <taxon>Harpellomycetes</taxon>
        <taxon>Harpellales</taxon>
        <taxon>Legeriomycetaceae</taxon>
        <taxon>Zancudomyces</taxon>
    </lineage>
</organism>